<dbReference type="Proteomes" id="UP001404845">
    <property type="component" value="Unassembled WGS sequence"/>
</dbReference>
<dbReference type="Pfam" id="PF01464">
    <property type="entry name" value="SLT"/>
    <property type="match status" value="1"/>
</dbReference>
<keyword evidence="6" id="KW-1185">Reference proteome</keyword>
<dbReference type="InterPro" id="IPR008258">
    <property type="entry name" value="Transglycosylase_SLT_dom_1"/>
</dbReference>
<gene>
    <name evidence="5" type="ORF">PUR21_01315</name>
</gene>
<name>A0ABU9Z4Z2_9HYPH</name>
<dbReference type="SUPFAM" id="SSF53955">
    <property type="entry name" value="Lysozyme-like"/>
    <property type="match status" value="1"/>
</dbReference>
<dbReference type="InterPro" id="IPR023346">
    <property type="entry name" value="Lysozyme-like_dom_sf"/>
</dbReference>
<protein>
    <submittedName>
        <fullName evidence="5">Transglycosylase SLT domain-containing protein</fullName>
    </submittedName>
</protein>
<evidence type="ECO:0000256" key="2">
    <source>
        <dbReference type="ARBA" id="ARBA00009387"/>
    </source>
</evidence>
<dbReference type="EMBL" id="JAQYXL010000001">
    <property type="protein sequence ID" value="MEN3226323.1"/>
    <property type="molecule type" value="Genomic_DNA"/>
</dbReference>
<sequence>MRRRGGTMDAARQERADAGTALRRPAVDPVVLTRLMLCAIASGPATAVAQEAGSATAAAVSGRTDAPALPKPKRPDLALFQAMLAREAASRGLPPAVADAVAYVESGYDPGATGGVGELGLMQVRPTTAAMLGHTGPAAALLDPATNIRFGVAYLAQAWKLANGDLCRALMKYRAGHDEERMSPRSVAYCQRARLHLAASGSPLAAAALPAASAGAPATGSEVRNAAAEKAARSAAVRRLWAEHVSRIRRIEARIGRVMGGG</sequence>
<comment type="caution">
    <text evidence="5">The sequence shown here is derived from an EMBL/GenBank/DDBJ whole genome shotgun (WGS) entry which is preliminary data.</text>
</comment>
<comment type="similarity">
    <text evidence="1">Belongs to the transglycosylase Slt family.</text>
</comment>
<evidence type="ECO:0000313" key="6">
    <source>
        <dbReference type="Proteomes" id="UP001404845"/>
    </source>
</evidence>
<proteinExistence type="inferred from homology"/>
<evidence type="ECO:0000259" key="4">
    <source>
        <dbReference type="Pfam" id="PF01464"/>
    </source>
</evidence>
<comment type="similarity">
    <text evidence="2">Belongs to the virb1 family.</text>
</comment>
<dbReference type="PANTHER" id="PTHR37423">
    <property type="entry name" value="SOLUBLE LYTIC MUREIN TRANSGLYCOSYLASE-RELATED"/>
    <property type="match status" value="1"/>
</dbReference>
<dbReference type="RefSeq" id="WP_246750886.1">
    <property type="nucleotide sequence ID" value="NZ_JACWCW010000108.1"/>
</dbReference>
<dbReference type="PANTHER" id="PTHR37423:SF2">
    <property type="entry name" value="MEMBRANE-BOUND LYTIC MUREIN TRANSGLYCOSYLASE C"/>
    <property type="match status" value="1"/>
</dbReference>
<dbReference type="Gene3D" id="1.10.530.10">
    <property type="match status" value="1"/>
</dbReference>
<accession>A0ABU9Z4Z2</accession>
<feature type="domain" description="Transglycosylase SLT" evidence="4">
    <location>
        <begin position="87"/>
        <end position="179"/>
    </location>
</feature>
<organism evidence="5 6">
    <name type="scientific">Methylorubrum rhodesianum</name>
    <dbReference type="NCBI Taxonomy" id="29427"/>
    <lineage>
        <taxon>Bacteria</taxon>
        <taxon>Pseudomonadati</taxon>
        <taxon>Pseudomonadota</taxon>
        <taxon>Alphaproteobacteria</taxon>
        <taxon>Hyphomicrobiales</taxon>
        <taxon>Methylobacteriaceae</taxon>
        <taxon>Methylorubrum</taxon>
    </lineage>
</organism>
<evidence type="ECO:0000256" key="1">
    <source>
        <dbReference type="ARBA" id="ARBA00007734"/>
    </source>
</evidence>
<evidence type="ECO:0000256" key="3">
    <source>
        <dbReference type="SAM" id="MobiDB-lite"/>
    </source>
</evidence>
<reference evidence="5 6" key="1">
    <citation type="journal article" date="2023" name="PLoS ONE">
        <title>Complete genome assembly of Hawai'i environmental nontuberculous mycobacteria reveals unexpected co-isolation with methylobacteria.</title>
        <authorList>
            <person name="Hendrix J."/>
            <person name="Epperson L.E."/>
            <person name="Tong E.I."/>
            <person name="Chan Y.L."/>
            <person name="Hasan N.A."/>
            <person name="Dawrs S.N."/>
            <person name="Norton G.J."/>
            <person name="Virdi R."/>
            <person name="Crooks J.L."/>
            <person name="Chan E.D."/>
            <person name="Honda J.R."/>
            <person name="Strong M."/>
        </authorList>
    </citation>
    <scope>NUCLEOTIDE SEQUENCE [LARGE SCALE GENOMIC DNA]</scope>
    <source>
        <strain evidence="5 6">NJH_HI01</strain>
    </source>
</reference>
<feature type="region of interest" description="Disordered" evidence="3">
    <location>
        <begin position="1"/>
        <end position="20"/>
    </location>
</feature>
<evidence type="ECO:0000313" key="5">
    <source>
        <dbReference type="EMBL" id="MEN3226323.1"/>
    </source>
</evidence>